<protein>
    <recommendedName>
        <fullName evidence="4">Retrotransposon gag domain-containing protein</fullName>
    </recommendedName>
</protein>
<dbReference type="PANTHER" id="PTHR33240">
    <property type="entry name" value="OS08G0508500 PROTEIN"/>
    <property type="match status" value="1"/>
</dbReference>
<dbReference type="eggNOG" id="KOG0017">
    <property type="taxonomic scope" value="Eukaryota"/>
</dbReference>
<proteinExistence type="predicted"/>
<dbReference type="CDD" id="cd00303">
    <property type="entry name" value="retropepsin_like"/>
    <property type="match status" value="1"/>
</dbReference>
<dbReference type="PANTHER" id="PTHR33240:SF8">
    <property type="entry name" value="OS03G0439900 PROTEIN"/>
    <property type="match status" value="1"/>
</dbReference>
<name>A0A0D3CGB2_BRAOL</name>
<dbReference type="Gramene" id="Bo5g083840.1">
    <property type="protein sequence ID" value="Bo5g083840.1"/>
    <property type="gene ID" value="Bo5g083840"/>
</dbReference>
<evidence type="ECO:0000313" key="2">
    <source>
        <dbReference type="EnsemblPlants" id="Bo5g083840.1"/>
    </source>
</evidence>
<dbReference type="AlphaFoldDB" id="A0A0D3CGB2"/>
<organism evidence="2 3">
    <name type="scientific">Brassica oleracea var. oleracea</name>
    <dbReference type="NCBI Taxonomy" id="109376"/>
    <lineage>
        <taxon>Eukaryota</taxon>
        <taxon>Viridiplantae</taxon>
        <taxon>Streptophyta</taxon>
        <taxon>Embryophyta</taxon>
        <taxon>Tracheophyta</taxon>
        <taxon>Spermatophyta</taxon>
        <taxon>Magnoliopsida</taxon>
        <taxon>eudicotyledons</taxon>
        <taxon>Gunneridae</taxon>
        <taxon>Pentapetalae</taxon>
        <taxon>rosids</taxon>
        <taxon>malvids</taxon>
        <taxon>Brassicales</taxon>
        <taxon>Brassicaceae</taxon>
        <taxon>Brassiceae</taxon>
        <taxon>Brassica</taxon>
    </lineage>
</organism>
<dbReference type="Proteomes" id="UP000032141">
    <property type="component" value="Chromosome C5"/>
</dbReference>
<reference evidence="2" key="2">
    <citation type="submission" date="2015-03" db="UniProtKB">
        <authorList>
            <consortium name="EnsemblPlants"/>
        </authorList>
    </citation>
    <scope>IDENTIFICATION</scope>
</reference>
<evidence type="ECO:0000313" key="3">
    <source>
        <dbReference type="Proteomes" id="UP000032141"/>
    </source>
</evidence>
<feature type="region of interest" description="Disordered" evidence="1">
    <location>
        <begin position="370"/>
        <end position="398"/>
    </location>
</feature>
<reference evidence="2 3" key="1">
    <citation type="journal article" date="2014" name="Genome Biol.">
        <title>Transcriptome and methylome profiling reveals relics of genome dominance in the mesopolyploid Brassica oleracea.</title>
        <authorList>
            <person name="Parkin I.A."/>
            <person name="Koh C."/>
            <person name="Tang H."/>
            <person name="Robinson S.J."/>
            <person name="Kagale S."/>
            <person name="Clarke W.E."/>
            <person name="Town C.D."/>
            <person name="Nixon J."/>
            <person name="Krishnakumar V."/>
            <person name="Bidwell S.L."/>
            <person name="Denoeud F."/>
            <person name="Belcram H."/>
            <person name="Links M.G."/>
            <person name="Just J."/>
            <person name="Clarke C."/>
            <person name="Bender T."/>
            <person name="Huebert T."/>
            <person name="Mason A.S."/>
            <person name="Pires J.C."/>
            <person name="Barker G."/>
            <person name="Moore J."/>
            <person name="Walley P.G."/>
            <person name="Manoli S."/>
            <person name="Batley J."/>
            <person name="Edwards D."/>
            <person name="Nelson M.N."/>
            <person name="Wang X."/>
            <person name="Paterson A.H."/>
            <person name="King G."/>
            <person name="Bancroft I."/>
            <person name="Chalhoub B."/>
            <person name="Sharpe A.G."/>
        </authorList>
    </citation>
    <scope>NUCLEOTIDE SEQUENCE</scope>
    <source>
        <strain evidence="2 3">cv. TO1000</strain>
    </source>
</reference>
<keyword evidence="3" id="KW-1185">Reference proteome</keyword>
<feature type="region of interest" description="Disordered" evidence="1">
    <location>
        <begin position="150"/>
        <end position="180"/>
    </location>
</feature>
<dbReference type="EnsemblPlants" id="Bo5g083840.1">
    <property type="protein sequence ID" value="Bo5g083840.1"/>
    <property type="gene ID" value="Bo5g083840"/>
</dbReference>
<evidence type="ECO:0008006" key="4">
    <source>
        <dbReference type="Google" id="ProtNLM"/>
    </source>
</evidence>
<dbReference type="HOGENOM" id="CLU_038983_1_0_1"/>
<feature type="compositionally biased region" description="Basic and acidic residues" evidence="1">
    <location>
        <begin position="165"/>
        <end position="180"/>
    </location>
</feature>
<evidence type="ECO:0000256" key="1">
    <source>
        <dbReference type="SAM" id="MobiDB-lite"/>
    </source>
</evidence>
<accession>A0A0D3CGB2</accession>
<sequence length="412" mass="46249">MHTLHVHRTSTISDIAEGLRRFASPRETRIWGFSSAMDSGYRKLLVITRLHTNQGNPRNDKYVHHEGEELRVAHNYAISSDQGRTTGNTWTRSQGYDENTFCEFHQSRGHSTTNCKVLGARLAAKLLAGELSEVTSVKDLILEIDRPLKPDRNLPAERSPQRNQSGDRRGRRPYDKGNDNNRRRVNIIIRGLQFCNDPVSAIKAYQRKAESSANWPTWSPTKDDQNCSITFTKEEASEIDQPHCDLLVIDLVIRDLEVGRVLIDPGSTVNVIFRDTLNRMSIELRDLPVMAKEITKIVEFAVVDHPAIYNVIMGTPWLNAMQAVPSTYHLGIKFPTGRQIPDPKQSRSYLGMSETVATVLPRGTQVKTGASGVETQLESEADTTTQPKHPEENTDPTTIIKIKAVSTATTDE</sequence>
<feature type="compositionally biased region" description="Polar residues" evidence="1">
    <location>
        <begin position="370"/>
        <end position="387"/>
    </location>
</feature>